<dbReference type="PANTHER" id="PTHR30458">
    <property type="entry name" value="PHENYLACETIC ACID DEGRADATION PROTEIN PAA"/>
    <property type="match status" value="1"/>
</dbReference>
<dbReference type="Gene3D" id="1.10.620.20">
    <property type="entry name" value="Ribonucleotide Reductase, subunit A"/>
    <property type="match status" value="1"/>
</dbReference>
<dbReference type="InterPro" id="IPR012348">
    <property type="entry name" value="RNR-like"/>
</dbReference>
<dbReference type="EMBL" id="JACRIW010000108">
    <property type="protein sequence ID" value="MBI5170752.1"/>
    <property type="molecule type" value="Genomic_DNA"/>
</dbReference>
<proteinExistence type="predicted"/>
<dbReference type="InterPro" id="IPR007814">
    <property type="entry name" value="PaaA_PaaC"/>
</dbReference>
<sequence length="447" mass="51309">MALKVENVELPKKYHDAVEHWHRHNFKDYDLLLKYWDKYFPKDDQFCLCAKMELGTTDVIQIGEQKGEKKRLKPEEMTPEQSGHLLAIIKAQASTEFGSIQQHAATVDRAPEDEDKFWTMRVMAEELRHGYQMLHLLLSEDWSSVSGGVTGEQMVEEILSMTTGSHVLDAFNLDYDSYTDNVVFAACIDRVGKYQLTMQKVCAYKPMADSMPPMLREEAFHLAAGVIPMRRWAQKAAKGDVFVTMRMMQHALNKWVPRGLEMFGDERGGDTNVNFGFKDMKNDEASSLYHEELRKMIRDINTRYIRARFPDYTPEKTEQVLDELERSRGTHHGLAWTDLLRLPDKRFFRRKGVHAFQMVGIDGEPFTDVEDWLRYLAANLNDGYIASRDMKLYAEALRSVVSGEKTPAEAIKSMPRLKRVGGTCPCSKGVRWVMEDADGGQTTVAVR</sequence>
<dbReference type="InterPro" id="IPR009078">
    <property type="entry name" value="Ferritin-like_SF"/>
</dbReference>
<dbReference type="PANTHER" id="PTHR30458:SF0">
    <property type="entry name" value="1,2-PHENYLACETYL-COA EPOXIDASE, SUBUNIT C"/>
    <property type="match status" value="1"/>
</dbReference>
<dbReference type="InterPro" id="IPR052703">
    <property type="entry name" value="Aromatic_CoA_ox/epox"/>
</dbReference>
<evidence type="ECO:0000313" key="1">
    <source>
        <dbReference type="EMBL" id="MBI5170752.1"/>
    </source>
</evidence>
<evidence type="ECO:0000313" key="2">
    <source>
        <dbReference type="Proteomes" id="UP000696931"/>
    </source>
</evidence>
<dbReference type="GO" id="GO:0010124">
    <property type="term" value="P:phenylacetate catabolic process"/>
    <property type="evidence" value="ECO:0007669"/>
    <property type="project" value="InterPro"/>
</dbReference>
<comment type="caution">
    <text evidence="1">The sequence shown here is derived from an EMBL/GenBank/DDBJ whole genome shotgun (WGS) entry which is preliminary data.</text>
</comment>
<protein>
    <submittedName>
        <fullName evidence="1">Phenylacetate-CoA oxygenase subunit PaaI</fullName>
    </submittedName>
</protein>
<dbReference type="GO" id="GO:0016491">
    <property type="term" value="F:oxidoreductase activity"/>
    <property type="evidence" value="ECO:0007669"/>
    <property type="project" value="InterPro"/>
</dbReference>
<name>A0A933SEP6_UNCEI</name>
<dbReference type="SUPFAM" id="SSF47240">
    <property type="entry name" value="Ferritin-like"/>
    <property type="match status" value="1"/>
</dbReference>
<dbReference type="AlphaFoldDB" id="A0A933SEP6"/>
<accession>A0A933SEP6</accession>
<reference evidence="1" key="1">
    <citation type="submission" date="2020-07" db="EMBL/GenBank/DDBJ databases">
        <title>Huge and variable diversity of episymbiotic CPR bacteria and DPANN archaea in groundwater ecosystems.</title>
        <authorList>
            <person name="He C.Y."/>
            <person name="Keren R."/>
            <person name="Whittaker M."/>
            <person name="Farag I.F."/>
            <person name="Doudna J."/>
            <person name="Cate J.H.D."/>
            <person name="Banfield J.F."/>
        </authorList>
    </citation>
    <scope>NUCLEOTIDE SEQUENCE</scope>
    <source>
        <strain evidence="1">NC_groundwater_1813_Pr3_B-0.1um_71_17</strain>
    </source>
</reference>
<gene>
    <name evidence="1" type="ORF">HZA61_14785</name>
</gene>
<dbReference type="GO" id="GO:0005829">
    <property type="term" value="C:cytosol"/>
    <property type="evidence" value="ECO:0007669"/>
    <property type="project" value="TreeGrafter"/>
</dbReference>
<organism evidence="1 2">
    <name type="scientific">Eiseniibacteriota bacterium</name>
    <dbReference type="NCBI Taxonomy" id="2212470"/>
    <lineage>
        <taxon>Bacteria</taxon>
        <taxon>Candidatus Eiseniibacteriota</taxon>
    </lineage>
</organism>
<dbReference type="Proteomes" id="UP000696931">
    <property type="component" value="Unassembled WGS sequence"/>
</dbReference>
<dbReference type="Pfam" id="PF05138">
    <property type="entry name" value="PaaA_PaaC"/>
    <property type="match status" value="1"/>
</dbReference>